<accession>A0ABP7E116</accession>
<keyword evidence="3" id="KW-1185">Reference proteome</keyword>
<evidence type="ECO:0000256" key="1">
    <source>
        <dbReference type="SAM" id="MobiDB-lite"/>
    </source>
</evidence>
<dbReference type="EMBL" id="BAABDC010000005">
    <property type="protein sequence ID" value="GAA3711853.1"/>
    <property type="molecule type" value="Genomic_DNA"/>
</dbReference>
<dbReference type="InterPro" id="IPR015943">
    <property type="entry name" value="WD40/YVTN_repeat-like_dom_sf"/>
</dbReference>
<organism evidence="2 3">
    <name type="scientific">Terrabacter ginsenosidimutans</name>
    <dbReference type="NCBI Taxonomy" id="490575"/>
    <lineage>
        <taxon>Bacteria</taxon>
        <taxon>Bacillati</taxon>
        <taxon>Actinomycetota</taxon>
        <taxon>Actinomycetes</taxon>
        <taxon>Micrococcales</taxon>
        <taxon>Intrasporangiaceae</taxon>
        <taxon>Terrabacter</taxon>
    </lineage>
</organism>
<dbReference type="Gene3D" id="2.130.10.10">
    <property type="entry name" value="YVTN repeat-like/Quinoprotein amine dehydrogenase"/>
    <property type="match status" value="1"/>
</dbReference>
<gene>
    <name evidence="2" type="ORF">GCM10022399_30810</name>
</gene>
<reference evidence="3" key="1">
    <citation type="journal article" date="2019" name="Int. J. Syst. Evol. Microbiol.">
        <title>The Global Catalogue of Microorganisms (GCM) 10K type strain sequencing project: providing services to taxonomists for standard genome sequencing and annotation.</title>
        <authorList>
            <consortium name="The Broad Institute Genomics Platform"/>
            <consortium name="The Broad Institute Genome Sequencing Center for Infectious Disease"/>
            <person name="Wu L."/>
            <person name="Ma J."/>
        </authorList>
    </citation>
    <scope>NUCLEOTIDE SEQUENCE [LARGE SCALE GENOMIC DNA]</scope>
    <source>
        <strain evidence="3">JCM 17125</strain>
    </source>
</reference>
<evidence type="ECO:0000313" key="2">
    <source>
        <dbReference type="EMBL" id="GAA3711853.1"/>
    </source>
</evidence>
<dbReference type="Proteomes" id="UP001501468">
    <property type="component" value="Unassembled WGS sequence"/>
</dbReference>
<feature type="compositionally biased region" description="Low complexity" evidence="1">
    <location>
        <begin position="36"/>
        <end position="71"/>
    </location>
</feature>
<dbReference type="RefSeq" id="WP_344948423.1">
    <property type="nucleotide sequence ID" value="NZ_BAABDC010000005.1"/>
</dbReference>
<comment type="caution">
    <text evidence="2">The sequence shown here is derived from an EMBL/GenBank/DDBJ whole genome shotgun (WGS) entry which is preliminary data.</text>
</comment>
<dbReference type="SUPFAM" id="SSF110296">
    <property type="entry name" value="Oligoxyloglucan reducing end-specific cellobiohydrolase"/>
    <property type="match status" value="1"/>
</dbReference>
<evidence type="ECO:0000313" key="3">
    <source>
        <dbReference type="Proteomes" id="UP001501468"/>
    </source>
</evidence>
<feature type="region of interest" description="Disordered" evidence="1">
    <location>
        <begin position="32"/>
        <end position="71"/>
    </location>
</feature>
<sequence length="317" mass="32408">MKKRVATAGLVAFLAVDIGLVALALRSGHTASDELPAASTTRAASLTTSPPTTSSPPTTTTKAPTTAATATGARAVPVSRLVSALDAATAWRATTGTCDRGGAALELTSDGGQTWTKLRSPTRAIARVQPLDATRVFTVGAGADCTLKQYASSDAGRTWLAPTVISGGWARRLDNPTQVLAPKESAATPCGDGVVLDLSRTSASEAQSLCADGSVVLTRDGGSTWTDSGDAPGGIALSNLLVDNRLTTYAVRLVGACKGVQLVEVVKGRAADVIACVPVPDARRGDVGLSVTERAGWIVAGNQTWLARGDLTSWKRA</sequence>
<name>A0ABP7E116_9MICO</name>
<protein>
    <submittedName>
        <fullName evidence="2">Uncharacterized protein</fullName>
    </submittedName>
</protein>
<proteinExistence type="predicted"/>